<gene>
    <name evidence="1" type="ORF">MPPM_5130</name>
</gene>
<sequence length="483" mass="55174">MIAPNNRGNFSLIIIGSDIFEFLPPSFSKQAFKNSAGAFYEYMTTFPSGPRIESSQVLNLFASPLKIDEQDERITDFIRNMPSECNSIIIYYVGHGDFLSDRQYYLSVKKTDRNRRHFTGLKVRDLAETLKLNAPGKRIYLILDCCFAGAAVSEFMSQDLSIHIENQTFSNFPELGTALLVAASRNEPALTPDGNAFTMLSENLIEVLKTGSASKGAYLSIRDIGDLVARKIRAKYGSSAVIPEIHAPKQINSDISDRPLFINSSFDPYKPKENGYDYHIFYDSNKESVEFQSWITIKPNVPGLPEVAEIDRSEGYRVFAISSKGNGKVGVNKYIPFLKGRVDFEYKISSHHNENIVFSLLPLHLKTKDEFDNAWEGIRGYSMLYDDFKNSRQITANLIKRSRHIIKNKPDPNAEISHIMLMHRPILTDTSNWITCSIDFDFEEINEADYCVFCIRMNEWTDTKGPGRLLFRRVKIFEYRRNL</sequence>
<dbReference type="OrthoDB" id="321999at2"/>
<dbReference type="RefSeq" id="WP_157914291.1">
    <property type="nucleotide sequence ID" value="NZ_AP014809.1"/>
</dbReference>
<organism evidence="1 2">
    <name type="scientific">Methylorubrum populi</name>
    <dbReference type="NCBI Taxonomy" id="223967"/>
    <lineage>
        <taxon>Bacteria</taxon>
        <taxon>Pseudomonadati</taxon>
        <taxon>Pseudomonadota</taxon>
        <taxon>Alphaproteobacteria</taxon>
        <taxon>Hyphomicrobiales</taxon>
        <taxon>Methylobacteriaceae</taxon>
        <taxon>Methylorubrum</taxon>
    </lineage>
</organism>
<reference evidence="1 2" key="1">
    <citation type="journal article" date="2016" name="Genome Announc.">
        <title>Complete Genome Sequence of Methylobacterium populi P-1M, Isolated from Pink-Pigmented Household Biofilm.</title>
        <authorList>
            <person name="Morohoshi T."/>
            <person name="Ikeda T."/>
        </authorList>
    </citation>
    <scope>NUCLEOTIDE SEQUENCE [LARGE SCALE GENOMIC DNA]</scope>
    <source>
        <strain evidence="1 2">P-1M</strain>
    </source>
</reference>
<evidence type="ECO:0000313" key="1">
    <source>
        <dbReference type="EMBL" id="BAU93735.1"/>
    </source>
</evidence>
<accession>A0A160PKX8</accession>
<evidence type="ECO:0000313" key="2">
    <source>
        <dbReference type="Proteomes" id="UP000218288"/>
    </source>
</evidence>
<dbReference type="Proteomes" id="UP000218288">
    <property type="component" value="Chromosome"/>
</dbReference>
<name>A0A160PKX8_9HYPH</name>
<dbReference type="EMBL" id="AP014809">
    <property type="protein sequence ID" value="BAU93735.1"/>
    <property type="molecule type" value="Genomic_DNA"/>
</dbReference>
<proteinExistence type="predicted"/>
<protein>
    <recommendedName>
        <fullName evidence="3">Caspase family protein</fullName>
    </recommendedName>
</protein>
<dbReference type="Gene3D" id="3.40.50.1460">
    <property type="match status" value="1"/>
</dbReference>
<dbReference type="AlphaFoldDB" id="A0A160PKX8"/>
<evidence type="ECO:0008006" key="3">
    <source>
        <dbReference type="Google" id="ProtNLM"/>
    </source>
</evidence>